<name>L7CAW7_RHOBT</name>
<evidence type="ECO:0000313" key="1">
    <source>
        <dbReference type="EMBL" id="ELP30251.1"/>
    </source>
</evidence>
<dbReference type="AlphaFoldDB" id="L7CAW7"/>
<organism evidence="1 2">
    <name type="scientific">Rhodopirellula baltica SWK14</name>
    <dbReference type="NCBI Taxonomy" id="993516"/>
    <lineage>
        <taxon>Bacteria</taxon>
        <taxon>Pseudomonadati</taxon>
        <taxon>Planctomycetota</taxon>
        <taxon>Planctomycetia</taxon>
        <taxon>Pirellulales</taxon>
        <taxon>Pirellulaceae</taxon>
        <taxon>Rhodopirellula</taxon>
    </lineage>
</organism>
<sequence>MRRSDGTYQVHLRRVRDRQQAKNSLRLRTLEQVAFFVRNGYCLRMTPNDSIIAPDQIRIEGDDDCSNDLDEEELDTLDRRVLAKQRKEQKIFREILVGDREVACCTICERQLPVSLLVASHIKQRSKCIGDSLIDRYDLDNFTLMCSLGCDALFESRMIRVVDGVVSKGNVPSMTEDLRESIASVAGNRVKNWNSAGDFYLSGW</sequence>
<accession>L7CAW7</accession>
<gene>
    <name evidence="1" type="ORF">RBSWK_05849</name>
</gene>
<proteinExistence type="predicted"/>
<comment type="caution">
    <text evidence="1">The sequence shown here is derived from an EMBL/GenBank/DDBJ whole genome shotgun (WGS) entry which is preliminary data.</text>
</comment>
<reference evidence="1 2" key="1">
    <citation type="journal article" date="2013" name="Mar. Genomics">
        <title>Expression of sulfatases in Rhodopirellula baltica and the diversity of sulfatases in the genus Rhodopirellula.</title>
        <authorList>
            <person name="Wegner C.E."/>
            <person name="Richter-Heitmann T."/>
            <person name="Klindworth A."/>
            <person name="Klockow C."/>
            <person name="Richter M."/>
            <person name="Achstetter T."/>
            <person name="Glockner F.O."/>
            <person name="Harder J."/>
        </authorList>
    </citation>
    <scope>NUCLEOTIDE SEQUENCE [LARGE SCALE GENOMIC DNA]</scope>
    <source>
        <strain evidence="1 2">SWK14</strain>
    </source>
</reference>
<evidence type="ECO:0008006" key="3">
    <source>
        <dbReference type="Google" id="ProtNLM"/>
    </source>
</evidence>
<dbReference type="Proteomes" id="UP000010959">
    <property type="component" value="Unassembled WGS sequence"/>
</dbReference>
<dbReference type="EMBL" id="AMWG01000163">
    <property type="protein sequence ID" value="ELP30251.1"/>
    <property type="molecule type" value="Genomic_DNA"/>
</dbReference>
<dbReference type="PATRIC" id="fig|993516.3.peg.6270"/>
<protein>
    <recommendedName>
        <fullName evidence="3">HNH nuclease domain-containing protein</fullName>
    </recommendedName>
</protein>
<evidence type="ECO:0000313" key="2">
    <source>
        <dbReference type="Proteomes" id="UP000010959"/>
    </source>
</evidence>